<protein>
    <recommendedName>
        <fullName evidence="7">Methionine--tRNA ligase</fullName>
        <ecNumber evidence="7">6.1.1.10</ecNumber>
    </recommendedName>
    <alternativeName>
        <fullName evidence="7">Methionyl-tRNA synthetase</fullName>
        <shortName evidence="7">MetRS</shortName>
    </alternativeName>
</protein>
<keyword evidence="7" id="KW-0479">Metal-binding</keyword>
<comment type="subunit">
    <text evidence="7">Monomer.</text>
</comment>
<comment type="function">
    <text evidence="1 7">Is required not only for elongation of protein synthesis but also for the initiation of all mRNA translation through initiator tRNA(fMet) aminoacylation.</text>
</comment>
<dbReference type="PANTHER" id="PTHR43326">
    <property type="entry name" value="METHIONYL-TRNA SYNTHETASE"/>
    <property type="match status" value="1"/>
</dbReference>
<dbReference type="PANTHER" id="PTHR43326:SF1">
    <property type="entry name" value="METHIONINE--TRNA LIGASE, MITOCHONDRIAL"/>
    <property type="match status" value="1"/>
</dbReference>
<dbReference type="Gene3D" id="2.170.220.10">
    <property type="match status" value="1"/>
</dbReference>
<dbReference type="PRINTS" id="PR01041">
    <property type="entry name" value="TRNASYNTHMET"/>
</dbReference>
<feature type="binding site" evidence="7">
    <location>
        <position position="152"/>
    </location>
    <ligand>
        <name>Zn(2+)</name>
        <dbReference type="ChEBI" id="CHEBI:29105"/>
    </ligand>
</feature>
<keyword evidence="4 7" id="KW-0067">ATP-binding</keyword>
<evidence type="ECO:0000256" key="7">
    <source>
        <dbReference type="HAMAP-Rule" id="MF_01228"/>
    </source>
</evidence>
<evidence type="ECO:0000259" key="8">
    <source>
        <dbReference type="Pfam" id="PF09334"/>
    </source>
</evidence>
<dbReference type="InterPro" id="IPR009080">
    <property type="entry name" value="tRNAsynth_Ia_anticodon-bd"/>
</dbReference>
<sequence>MAEKFYLTTPLYYVNDIPHIGHAYTTIAADVLARYKRAKGFDVRFLTGTDEHGQKVWQAAEGQNKPAQQFVDEIVGRFTAAWDKLNISYDDFIRTTEKRHEITVQKIFSQLLKQGDIYKGEYEGWYCVHCETYWAAGETNEDMEGRKLCPTCGRPTDLLKEETYFFKQSKFHDRLLKHIEANPDFIKPDSRRNEIVQFIKKGLKDLSITRTAFPWGIIVPEDPRHVIYVWFDALINYISALGYLSADDDMFKKYWPADVHLMGKEIVRFHAVTWPCLLMALGLPLPKKIFGHGWWTVEGKKMSKSKGNVVDPLALSSEYGVDAVRYFILREVPFGVDGDFSINSFINRYNADLANDLGNLLSRTLTMVEKYFQGQAPRVKGQAEDGLSKELVSLLAETPKVFDRAMDELAFSEALSAVWHLISQANIYIEKQAPWSLAKKGEMERLAIVMNTLYNVLKLTADLIAPFMPETSLRLLAQLNTGGDKVAKGEALFPRLAKTA</sequence>
<keyword evidence="7" id="KW-0862">Zinc</keyword>
<dbReference type="EMBL" id="METM01000021">
    <property type="protein sequence ID" value="OGB89674.1"/>
    <property type="molecule type" value="Genomic_DNA"/>
</dbReference>
<dbReference type="AlphaFoldDB" id="A0A1F4Q175"/>
<keyword evidence="3 7" id="KW-0547">Nucleotide-binding</keyword>
<dbReference type="NCBIfam" id="NF008900">
    <property type="entry name" value="PRK12267.1"/>
    <property type="match status" value="1"/>
</dbReference>
<organism evidence="10 11">
    <name type="scientific">candidate division WOR-1 bacterium RIFCSPHIGHO2_01_FULL_53_15</name>
    <dbReference type="NCBI Taxonomy" id="1802564"/>
    <lineage>
        <taxon>Bacteria</taxon>
        <taxon>Bacillati</taxon>
        <taxon>Saganbacteria</taxon>
    </lineage>
</organism>
<dbReference type="NCBIfam" id="TIGR00398">
    <property type="entry name" value="metG"/>
    <property type="match status" value="1"/>
</dbReference>
<evidence type="ECO:0000313" key="10">
    <source>
        <dbReference type="EMBL" id="OGB89674.1"/>
    </source>
</evidence>
<name>A0A1F4Q175_UNCSA</name>
<keyword evidence="2 7" id="KW-0436">Ligase</keyword>
<comment type="similarity">
    <text evidence="7">Belongs to the class-I aminoacyl-tRNA synthetase family. MetG type 2A subfamily.</text>
</comment>
<gene>
    <name evidence="7" type="primary">metG</name>
    <name evidence="10" type="ORF">A2625_06050</name>
</gene>
<dbReference type="SUPFAM" id="SSF52374">
    <property type="entry name" value="Nucleotidylyl transferase"/>
    <property type="match status" value="1"/>
</dbReference>
<evidence type="ECO:0000256" key="6">
    <source>
        <dbReference type="ARBA" id="ARBA00023146"/>
    </source>
</evidence>
<evidence type="ECO:0000256" key="1">
    <source>
        <dbReference type="ARBA" id="ARBA00003314"/>
    </source>
</evidence>
<dbReference type="InterPro" id="IPR041872">
    <property type="entry name" value="Anticodon_Met"/>
</dbReference>
<feature type="domain" description="Methionyl/Leucyl tRNA synthetase" evidence="8">
    <location>
        <begin position="6"/>
        <end position="365"/>
    </location>
</feature>
<comment type="subcellular location">
    <subcellularLocation>
        <location evidence="7">Cytoplasm</location>
    </subcellularLocation>
</comment>
<dbReference type="Pfam" id="PF19303">
    <property type="entry name" value="Anticodon_3"/>
    <property type="match status" value="1"/>
</dbReference>
<feature type="domain" description="Methionyl-tRNA synthetase anticodon-binding" evidence="9">
    <location>
        <begin position="381"/>
        <end position="484"/>
    </location>
</feature>
<evidence type="ECO:0000256" key="4">
    <source>
        <dbReference type="ARBA" id="ARBA00022840"/>
    </source>
</evidence>
<feature type="binding site" evidence="7">
    <location>
        <position position="130"/>
    </location>
    <ligand>
        <name>Zn(2+)</name>
        <dbReference type="ChEBI" id="CHEBI:29105"/>
    </ligand>
</feature>
<evidence type="ECO:0000256" key="2">
    <source>
        <dbReference type="ARBA" id="ARBA00022598"/>
    </source>
</evidence>
<dbReference type="GO" id="GO:0005737">
    <property type="term" value="C:cytoplasm"/>
    <property type="evidence" value="ECO:0007669"/>
    <property type="project" value="UniProtKB-SubCell"/>
</dbReference>
<reference evidence="10 11" key="1">
    <citation type="journal article" date="2016" name="Nat. Commun.">
        <title>Thousands of microbial genomes shed light on interconnected biogeochemical processes in an aquifer system.</title>
        <authorList>
            <person name="Anantharaman K."/>
            <person name="Brown C.T."/>
            <person name="Hug L.A."/>
            <person name="Sharon I."/>
            <person name="Castelle C.J."/>
            <person name="Probst A.J."/>
            <person name="Thomas B.C."/>
            <person name="Singh A."/>
            <person name="Wilkins M.J."/>
            <person name="Karaoz U."/>
            <person name="Brodie E.L."/>
            <person name="Williams K.H."/>
            <person name="Hubbard S.S."/>
            <person name="Banfield J.F."/>
        </authorList>
    </citation>
    <scope>NUCLEOTIDE SEQUENCE [LARGE SCALE GENOMIC DNA]</scope>
</reference>
<comment type="cofactor">
    <cofactor evidence="7">
        <name>Zn(2+)</name>
        <dbReference type="ChEBI" id="CHEBI:29105"/>
    </cofactor>
    <text evidence="7">Binds 1 zinc ion per subunit.</text>
</comment>
<dbReference type="GO" id="GO:0046872">
    <property type="term" value="F:metal ion binding"/>
    <property type="evidence" value="ECO:0007669"/>
    <property type="project" value="UniProtKB-KW"/>
</dbReference>
<keyword evidence="7" id="KW-0963">Cytoplasm</keyword>
<comment type="catalytic activity">
    <reaction evidence="7">
        <text>tRNA(Met) + L-methionine + ATP = L-methionyl-tRNA(Met) + AMP + diphosphate</text>
        <dbReference type="Rhea" id="RHEA:13481"/>
        <dbReference type="Rhea" id="RHEA-COMP:9667"/>
        <dbReference type="Rhea" id="RHEA-COMP:9698"/>
        <dbReference type="ChEBI" id="CHEBI:30616"/>
        <dbReference type="ChEBI" id="CHEBI:33019"/>
        <dbReference type="ChEBI" id="CHEBI:57844"/>
        <dbReference type="ChEBI" id="CHEBI:78442"/>
        <dbReference type="ChEBI" id="CHEBI:78530"/>
        <dbReference type="ChEBI" id="CHEBI:456215"/>
        <dbReference type="EC" id="6.1.1.10"/>
    </reaction>
</comment>
<dbReference type="GO" id="GO:0005524">
    <property type="term" value="F:ATP binding"/>
    <property type="evidence" value="ECO:0007669"/>
    <property type="project" value="UniProtKB-UniRule"/>
</dbReference>
<accession>A0A1F4Q175</accession>
<dbReference type="Proteomes" id="UP000178724">
    <property type="component" value="Unassembled WGS sequence"/>
</dbReference>
<feature type="binding site" evidence="7">
    <location>
        <position position="149"/>
    </location>
    <ligand>
        <name>Zn(2+)</name>
        <dbReference type="ChEBI" id="CHEBI:29105"/>
    </ligand>
</feature>
<dbReference type="InterPro" id="IPR023457">
    <property type="entry name" value="Met-tRNA_synth_2"/>
</dbReference>
<feature type="short sequence motif" description="'KMSKS' region" evidence="7">
    <location>
        <begin position="301"/>
        <end position="305"/>
    </location>
</feature>
<dbReference type="InterPro" id="IPR014758">
    <property type="entry name" value="Met-tRNA_synth"/>
</dbReference>
<dbReference type="Pfam" id="PF09334">
    <property type="entry name" value="tRNA-synt_1g"/>
    <property type="match status" value="1"/>
</dbReference>
<evidence type="ECO:0000256" key="5">
    <source>
        <dbReference type="ARBA" id="ARBA00022917"/>
    </source>
</evidence>
<dbReference type="InterPro" id="IPR033911">
    <property type="entry name" value="MetRS_core"/>
</dbReference>
<keyword evidence="5 7" id="KW-0648">Protein biosynthesis</keyword>
<comment type="caution">
    <text evidence="10">The sequence shown here is derived from an EMBL/GenBank/DDBJ whole genome shotgun (WGS) entry which is preliminary data.</text>
</comment>
<dbReference type="HAMAP" id="MF_01228">
    <property type="entry name" value="Met_tRNA_synth_type2"/>
    <property type="match status" value="1"/>
</dbReference>
<feature type="binding site" evidence="7">
    <location>
        <position position="300"/>
    </location>
    <ligand>
        <name>ATP</name>
        <dbReference type="ChEBI" id="CHEBI:30616"/>
    </ligand>
</feature>
<dbReference type="EC" id="6.1.1.10" evidence="7"/>
<feature type="binding site" evidence="7">
    <location>
        <position position="127"/>
    </location>
    <ligand>
        <name>Zn(2+)</name>
        <dbReference type="ChEBI" id="CHEBI:29105"/>
    </ligand>
</feature>
<dbReference type="InterPro" id="IPR014729">
    <property type="entry name" value="Rossmann-like_a/b/a_fold"/>
</dbReference>
<dbReference type="CDD" id="cd07957">
    <property type="entry name" value="Anticodon_Ia_Met"/>
    <property type="match status" value="1"/>
</dbReference>
<dbReference type="CDD" id="cd00814">
    <property type="entry name" value="MetRS_core"/>
    <property type="match status" value="1"/>
</dbReference>
<dbReference type="Gene3D" id="3.40.50.620">
    <property type="entry name" value="HUPs"/>
    <property type="match status" value="1"/>
</dbReference>
<dbReference type="SUPFAM" id="SSF47323">
    <property type="entry name" value="Anticodon-binding domain of a subclass of class I aminoacyl-tRNA synthetases"/>
    <property type="match status" value="1"/>
</dbReference>
<evidence type="ECO:0000259" key="9">
    <source>
        <dbReference type="Pfam" id="PF19303"/>
    </source>
</evidence>
<proteinExistence type="inferred from homology"/>
<evidence type="ECO:0000256" key="3">
    <source>
        <dbReference type="ARBA" id="ARBA00022741"/>
    </source>
</evidence>
<dbReference type="GO" id="GO:0006431">
    <property type="term" value="P:methionyl-tRNA aminoacylation"/>
    <property type="evidence" value="ECO:0007669"/>
    <property type="project" value="UniProtKB-UniRule"/>
</dbReference>
<dbReference type="Gene3D" id="1.10.730.10">
    <property type="entry name" value="Isoleucyl-tRNA Synthetase, Domain 1"/>
    <property type="match status" value="1"/>
</dbReference>
<dbReference type="GO" id="GO:0004825">
    <property type="term" value="F:methionine-tRNA ligase activity"/>
    <property type="evidence" value="ECO:0007669"/>
    <property type="project" value="UniProtKB-UniRule"/>
</dbReference>
<dbReference type="FunFam" id="2.170.220.10:FF:000002">
    <property type="entry name" value="Methionine--tRNA ligase"/>
    <property type="match status" value="1"/>
</dbReference>
<feature type="short sequence motif" description="'HIGH' region" evidence="7">
    <location>
        <begin position="12"/>
        <end position="22"/>
    </location>
</feature>
<evidence type="ECO:0000313" key="11">
    <source>
        <dbReference type="Proteomes" id="UP000178724"/>
    </source>
</evidence>
<dbReference type="InterPro" id="IPR015413">
    <property type="entry name" value="Methionyl/Leucyl_tRNA_Synth"/>
</dbReference>
<keyword evidence="6 7" id="KW-0030">Aminoacyl-tRNA synthetase</keyword>